<name>A0ABD2UG27_9SOLN</name>
<dbReference type="AlphaFoldDB" id="A0ABD2UG27"/>
<feature type="domain" description="Transcription factor Iwr1" evidence="3">
    <location>
        <begin position="303"/>
        <end position="364"/>
    </location>
</feature>
<accession>A0ABD2UG27</accession>
<evidence type="ECO:0000313" key="4">
    <source>
        <dbReference type="EMBL" id="KAL3367375.1"/>
    </source>
</evidence>
<feature type="region of interest" description="Disordered" evidence="2">
    <location>
        <begin position="1"/>
        <end position="31"/>
    </location>
</feature>
<dbReference type="PANTHER" id="PTHR31934">
    <property type="entry name" value="ALPHA/BETA-HYDROLASES SUPERFAMILY PROTEIN"/>
    <property type="match status" value="1"/>
</dbReference>
<feature type="compositionally biased region" description="Acidic residues" evidence="2">
    <location>
        <begin position="422"/>
        <end position="437"/>
    </location>
</feature>
<reference evidence="4 5" key="1">
    <citation type="submission" date="2024-05" db="EMBL/GenBank/DDBJ databases">
        <title>De novo assembly of an allotetraploid wild potato.</title>
        <authorList>
            <person name="Hosaka A.J."/>
        </authorList>
    </citation>
    <scope>NUCLEOTIDE SEQUENCE [LARGE SCALE GENOMIC DNA]</scope>
    <source>
        <tissue evidence="4">Young leaves</tissue>
    </source>
</reference>
<dbReference type="PANTHER" id="PTHR31934:SF2">
    <property type="entry name" value="RNA-DIRECTED DNA METHYLATION 4"/>
    <property type="match status" value="1"/>
</dbReference>
<gene>
    <name evidence="4" type="ORF">AABB24_011883</name>
</gene>
<dbReference type="Proteomes" id="UP001627284">
    <property type="component" value="Unassembled WGS sequence"/>
</dbReference>
<sequence>MSAITGSSSLPSKDDPPVTGSSDRKRFRSRRDVLRSEISERPLKRPLLDFAKLSISDSSCKVEVARETPPLTFIPASMAAVAESSSVPAKEDKLVVVRVKRKTFQSRLDAFWLEINERPAKRPLLDFAKLSIDESSSRVEELKSRKVLVQHVETVTSSEVTVDIVKFFVSAPADSSEVEEKSDARRSFRTEKKQDQLLAKAKQKQEDLSKNARFEQIWKSRKEKRKLMHNEELNEMCRLYDVIRVDTEEKSHEVQEECRTTELEDHKMMSQYLPLLREVMPSAAEEIESEIHNYVSKQASSDGYVYDYYTVKNDTNPDEDIASPFPLVQVDEDDDYYDGPDHSDYESDDSNAEHNPWNDYPDEEESEDEDETQASNDESEASSSTSEEQYGSETVGVISFTNEDVGREDWTDYADPILEGDIYGESDVEASDDDDIW</sequence>
<evidence type="ECO:0000256" key="1">
    <source>
        <dbReference type="ARBA" id="ARBA00010218"/>
    </source>
</evidence>
<feature type="compositionally biased region" description="Polar residues" evidence="2">
    <location>
        <begin position="1"/>
        <end position="11"/>
    </location>
</feature>
<evidence type="ECO:0000256" key="2">
    <source>
        <dbReference type="SAM" id="MobiDB-lite"/>
    </source>
</evidence>
<protein>
    <recommendedName>
        <fullName evidence="3">Transcription factor Iwr1 domain-containing protein</fullName>
    </recommendedName>
</protein>
<keyword evidence="5" id="KW-1185">Reference proteome</keyword>
<comment type="caution">
    <text evidence="4">The sequence shown here is derived from an EMBL/GenBank/DDBJ whole genome shotgun (WGS) entry which is preliminary data.</text>
</comment>
<feature type="region of interest" description="Disordered" evidence="2">
    <location>
        <begin position="330"/>
        <end position="437"/>
    </location>
</feature>
<proteinExistence type="inferred from homology"/>
<evidence type="ECO:0000313" key="5">
    <source>
        <dbReference type="Proteomes" id="UP001627284"/>
    </source>
</evidence>
<comment type="similarity">
    <text evidence="1">Belongs to the IWR1/SLC7A6OS family.</text>
</comment>
<dbReference type="EMBL" id="JBJKTR010000006">
    <property type="protein sequence ID" value="KAL3367375.1"/>
    <property type="molecule type" value="Genomic_DNA"/>
</dbReference>
<organism evidence="4 5">
    <name type="scientific">Solanum stoloniferum</name>
    <dbReference type="NCBI Taxonomy" id="62892"/>
    <lineage>
        <taxon>Eukaryota</taxon>
        <taxon>Viridiplantae</taxon>
        <taxon>Streptophyta</taxon>
        <taxon>Embryophyta</taxon>
        <taxon>Tracheophyta</taxon>
        <taxon>Spermatophyta</taxon>
        <taxon>Magnoliopsida</taxon>
        <taxon>eudicotyledons</taxon>
        <taxon>Gunneridae</taxon>
        <taxon>Pentapetalae</taxon>
        <taxon>asterids</taxon>
        <taxon>lamiids</taxon>
        <taxon>Solanales</taxon>
        <taxon>Solanaceae</taxon>
        <taxon>Solanoideae</taxon>
        <taxon>Solaneae</taxon>
        <taxon>Solanum</taxon>
    </lineage>
</organism>
<dbReference type="Pfam" id="PF08574">
    <property type="entry name" value="Iwr1"/>
    <property type="match status" value="1"/>
</dbReference>
<dbReference type="InterPro" id="IPR013883">
    <property type="entry name" value="TF_Iwr1_dom"/>
</dbReference>
<evidence type="ECO:0000259" key="3">
    <source>
        <dbReference type="Pfam" id="PF08574"/>
    </source>
</evidence>
<feature type="compositionally biased region" description="Acidic residues" evidence="2">
    <location>
        <begin position="360"/>
        <end position="380"/>
    </location>
</feature>